<name>A0A151ZCA4_TIELA</name>
<feature type="compositionally biased region" description="Low complexity" evidence="1">
    <location>
        <begin position="135"/>
        <end position="155"/>
    </location>
</feature>
<dbReference type="Proteomes" id="UP000076078">
    <property type="component" value="Unassembled WGS sequence"/>
</dbReference>
<protein>
    <submittedName>
        <fullName evidence="3">Putative mediator complex subunit 16</fullName>
    </submittedName>
</protein>
<feature type="transmembrane region" description="Helical" evidence="2">
    <location>
        <begin position="182"/>
        <end position="204"/>
    </location>
</feature>
<dbReference type="InParanoid" id="A0A151ZCA4"/>
<evidence type="ECO:0000256" key="1">
    <source>
        <dbReference type="SAM" id="MobiDB-lite"/>
    </source>
</evidence>
<evidence type="ECO:0000313" key="4">
    <source>
        <dbReference type="Proteomes" id="UP000076078"/>
    </source>
</evidence>
<keyword evidence="2" id="KW-0472">Membrane</keyword>
<gene>
    <name evidence="3" type="ORF">DLAC_07341</name>
</gene>
<keyword evidence="2" id="KW-1133">Transmembrane helix</keyword>
<evidence type="ECO:0000256" key="2">
    <source>
        <dbReference type="SAM" id="Phobius"/>
    </source>
</evidence>
<feature type="region of interest" description="Disordered" evidence="1">
    <location>
        <begin position="135"/>
        <end position="169"/>
    </location>
</feature>
<keyword evidence="2" id="KW-0812">Transmembrane</keyword>
<comment type="caution">
    <text evidence="3">The sequence shown here is derived from an EMBL/GenBank/DDBJ whole genome shotgun (WGS) entry which is preliminary data.</text>
</comment>
<keyword evidence="4" id="KW-1185">Reference proteome</keyword>
<organism evidence="3 4">
    <name type="scientific">Tieghemostelium lacteum</name>
    <name type="common">Slime mold</name>
    <name type="synonym">Dictyostelium lacteum</name>
    <dbReference type="NCBI Taxonomy" id="361077"/>
    <lineage>
        <taxon>Eukaryota</taxon>
        <taxon>Amoebozoa</taxon>
        <taxon>Evosea</taxon>
        <taxon>Eumycetozoa</taxon>
        <taxon>Dictyostelia</taxon>
        <taxon>Dictyosteliales</taxon>
        <taxon>Raperosteliaceae</taxon>
        <taxon>Tieghemostelium</taxon>
    </lineage>
</organism>
<evidence type="ECO:0000313" key="3">
    <source>
        <dbReference type="EMBL" id="KYQ91571.1"/>
    </source>
</evidence>
<dbReference type="AlphaFoldDB" id="A0A151ZCA4"/>
<sequence>MQSYQDITDGDKIISILLEQSKSSKHFLVPRIDTDFGFGLESNYKETHYYCDLFPYGVNGFYMPEKKKKKKKKIDDKWEPHLLKFHTNHKVFERTVGYNNNGELIITPAFGKFPIAKKVQPELQQLQQQPIQQPIQQEQQQQQSIQQQPELQQQQQKEEEVEVASVDSGVTGEAEKKSVSGWWMLLRGLLWVLVVLGVMAGMYCTRGGVSSPKMLLLGSSMADGIASPISTTTINNSQVALVSGDLVYEEEPLLHDQPQMIAGVYIIYPEVTDPSSQLMVLDQGLSGSWFIQILRLCFNWFGLW</sequence>
<proteinExistence type="predicted"/>
<reference evidence="3 4" key="1">
    <citation type="submission" date="2015-12" db="EMBL/GenBank/DDBJ databases">
        <title>Dictyostelia acquired genes for synthesis and detection of signals that induce cell-type specialization by lateral gene transfer from prokaryotes.</title>
        <authorList>
            <person name="Gloeckner G."/>
            <person name="Schaap P."/>
        </authorList>
    </citation>
    <scope>NUCLEOTIDE SEQUENCE [LARGE SCALE GENOMIC DNA]</scope>
    <source>
        <strain evidence="3 4">TK</strain>
    </source>
</reference>
<accession>A0A151ZCA4</accession>
<dbReference type="EMBL" id="LODT01000034">
    <property type="protein sequence ID" value="KYQ91571.1"/>
    <property type="molecule type" value="Genomic_DNA"/>
</dbReference>